<evidence type="ECO:0000313" key="1">
    <source>
        <dbReference type="EMBL" id="KAI3728718.1"/>
    </source>
</evidence>
<organism evidence="1 2">
    <name type="scientific">Arctium lappa</name>
    <name type="common">Greater burdock</name>
    <name type="synonym">Lappa major</name>
    <dbReference type="NCBI Taxonomy" id="4217"/>
    <lineage>
        <taxon>Eukaryota</taxon>
        <taxon>Viridiplantae</taxon>
        <taxon>Streptophyta</taxon>
        <taxon>Embryophyta</taxon>
        <taxon>Tracheophyta</taxon>
        <taxon>Spermatophyta</taxon>
        <taxon>Magnoliopsida</taxon>
        <taxon>eudicotyledons</taxon>
        <taxon>Gunneridae</taxon>
        <taxon>Pentapetalae</taxon>
        <taxon>asterids</taxon>
        <taxon>campanulids</taxon>
        <taxon>Asterales</taxon>
        <taxon>Asteraceae</taxon>
        <taxon>Carduoideae</taxon>
        <taxon>Cardueae</taxon>
        <taxon>Arctiinae</taxon>
        <taxon>Arctium</taxon>
    </lineage>
</organism>
<dbReference type="EMBL" id="CM042051">
    <property type="protein sequence ID" value="KAI3728718.1"/>
    <property type="molecule type" value="Genomic_DNA"/>
</dbReference>
<sequence length="172" mass="19353">MSSTSRAWMVAGTVGLVEALKDQGFARWNYTIRSAIHHHAKFNLRSVSHTKNLSSPAAMATTSRKGMEEKISQSEESLRKPYHNKKKLIMSSMSRVWMAAGVAIVNGHTDQGYKLKSLIINSFRHANNLPFTSSHLRPFSALLLRSNVIGDRKTQSDESLRQVMYFNCWGPS</sequence>
<dbReference type="Proteomes" id="UP001055879">
    <property type="component" value="Linkage Group LG05"/>
</dbReference>
<keyword evidence="2" id="KW-1185">Reference proteome</keyword>
<comment type="caution">
    <text evidence="1">The sequence shown here is derived from an EMBL/GenBank/DDBJ whole genome shotgun (WGS) entry which is preliminary data.</text>
</comment>
<protein>
    <submittedName>
        <fullName evidence="1">Uncharacterized protein</fullName>
    </submittedName>
</protein>
<reference evidence="2" key="1">
    <citation type="journal article" date="2022" name="Mol. Ecol. Resour.">
        <title>The genomes of chicory, endive, great burdock and yacon provide insights into Asteraceae palaeo-polyploidization history and plant inulin production.</title>
        <authorList>
            <person name="Fan W."/>
            <person name="Wang S."/>
            <person name="Wang H."/>
            <person name="Wang A."/>
            <person name="Jiang F."/>
            <person name="Liu H."/>
            <person name="Zhao H."/>
            <person name="Xu D."/>
            <person name="Zhang Y."/>
        </authorList>
    </citation>
    <scope>NUCLEOTIDE SEQUENCE [LARGE SCALE GENOMIC DNA]</scope>
    <source>
        <strain evidence="2">cv. Niubang</strain>
    </source>
</reference>
<evidence type="ECO:0000313" key="2">
    <source>
        <dbReference type="Proteomes" id="UP001055879"/>
    </source>
</evidence>
<accession>A0ACB9C3F5</accession>
<reference evidence="1 2" key="2">
    <citation type="journal article" date="2022" name="Mol. Ecol. Resour.">
        <title>The genomes of chicory, endive, great burdock and yacon provide insights into Asteraceae paleo-polyploidization history and plant inulin production.</title>
        <authorList>
            <person name="Fan W."/>
            <person name="Wang S."/>
            <person name="Wang H."/>
            <person name="Wang A."/>
            <person name="Jiang F."/>
            <person name="Liu H."/>
            <person name="Zhao H."/>
            <person name="Xu D."/>
            <person name="Zhang Y."/>
        </authorList>
    </citation>
    <scope>NUCLEOTIDE SEQUENCE [LARGE SCALE GENOMIC DNA]</scope>
    <source>
        <strain evidence="2">cv. Niubang</strain>
    </source>
</reference>
<name>A0ACB9C3F5_ARCLA</name>
<proteinExistence type="predicted"/>
<gene>
    <name evidence="1" type="ORF">L6452_17359</name>
</gene>